<dbReference type="OrthoDB" id="9777711at2"/>
<dbReference type="SUPFAM" id="SSF52096">
    <property type="entry name" value="ClpP/crotonase"/>
    <property type="match status" value="1"/>
</dbReference>
<dbReference type="eggNOG" id="COG1024">
    <property type="taxonomic scope" value="Bacteria"/>
</dbReference>
<dbReference type="Pfam" id="PF00378">
    <property type="entry name" value="ECH_1"/>
    <property type="match status" value="1"/>
</dbReference>
<keyword evidence="2" id="KW-0413">Isomerase</keyword>
<comment type="similarity">
    <text evidence="1">Belongs to the enoyl-CoA hydratase/isomerase family.</text>
</comment>
<name>K5BGR9_MYCHD</name>
<accession>K5BGR9</accession>
<dbReference type="CDD" id="cd06558">
    <property type="entry name" value="crotonase-like"/>
    <property type="match status" value="1"/>
</dbReference>
<gene>
    <name evidence="2" type="ORF">C731_0923</name>
</gene>
<protein>
    <submittedName>
        <fullName evidence="2">Enoyl-CoA hydratase/isomerase family protein</fullName>
    </submittedName>
</protein>
<keyword evidence="3" id="KW-1185">Reference proteome</keyword>
<reference evidence="2 3" key="1">
    <citation type="journal article" date="2012" name="J. Bacteriol.">
        <title>Genome sequence of Mycobacterium hassiacum DSM 44199, a rare source of heat-stable mycobacterial proteins.</title>
        <authorList>
            <person name="Tiago I."/>
            <person name="Maranha A."/>
            <person name="Mendes V."/>
            <person name="Alarico S."/>
            <person name="Moynihan P.J."/>
            <person name="Clarke A.J."/>
            <person name="Macedo-Ribeiro S."/>
            <person name="Pereira P.J."/>
            <person name="Empadinhas N."/>
        </authorList>
    </citation>
    <scope>NUCLEOTIDE SEQUENCE [LARGE SCALE GENOMIC DNA]</scope>
    <source>
        <strain evidence="3">DSM 44199 / CIP 105218 / JCM 12690 / 3849</strain>
    </source>
</reference>
<dbReference type="PANTHER" id="PTHR43802">
    <property type="entry name" value="ENOYL-COA HYDRATASE"/>
    <property type="match status" value="1"/>
</dbReference>
<dbReference type="PANTHER" id="PTHR43802:SF1">
    <property type="entry name" value="IP11341P-RELATED"/>
    <property type="match status" value="1"/>
</dbReference>
<evidence type="ECO:0000313" key="2">
    <source>
        <dbReference type="EMBL" id="EKF25047.1"/>
    </source>
</evidence>
<dbReference type="InterPro" id="IPR029045">
    <property type="entry name" value="ClpP/crotonase-like_dom_sf"/>
</dbReference>
<organism evidence="2 3">
    <name type="scientific">Mycolicibacterium hassiacum (strain DSM 44199 / CIP 105218 / JCM 12690 / 3849)</name>
    <name type="common">Mycobacterium hassiacum</name>
    <dbReference type="NCBI Taxonomy" id="1122247"/>
    <lineage>
        <taxon>Bacteria</taxon>
        <taxon>Bacillati</taxon>
        <taxon>Actinomycetota</taxon>
        <taxon>Actinomycetes</taxon>
        <taxon>Mycobacteriales</taxon>
        <taxon>Mycobacteriaceae</taxon>
        <taxon>Mycolicibacterium</taxon>
    </lineage>
</organism>
<comment type="caution">
    <text evidence="2">The sequence shown here is derived from an EMBL/GenBank/DDBJ whole genome shotgun (WGS) entry which is preliminary data.</text>
</comment>
<dbReference type="PATRIC" id="fig|1122247.3.peg.887"/>
<dbReference type="Proteomes" id="UP000006265">
    <property type="component" value="Unassembled WGS sequence"/>
</dbReference>
<sequence>MGQIDTGTPTVLAETVDGVGLITLNRPERRNALHPDMYEAVPRLLERFAADDAVGAVLITGAGDAFCAGGDVRDGGSANQLPADARDRGPDAEIAARAAILADNARMVTLLRDIPKITIAALPGAAVGAGMSIALAADLRIAARSARLIPGWPKLAFSGDFGGAWLLTRLVGPSRALELLIADQPIDAATAQQLGLVNRVVDDAELPAAAREWAAAIAAGPSAAFAGMKANVRDAQRLPLAEALLPESERMVRSALTDEHREAVRAWLQRAKAKRSEKAQS</sequence>
<dbReference type="EMBL" id="AMRA01000024">
    <property type="protein sequence ID" value="EKF25047.1"/>
    <property type="molecule type" value="Genomic_DNA"/>
</dbReference>
<proteinExistence type="inferred from homology"/>
<dbReference type="Gene3D" id="3.90.226.10">
    <property type="entry name" value="2-enoyl-CoA Hydratase, Chain A, domain 1"/>
    <property type="match status" value="1"/>
</dbReference>
<dbReference type="InterPro" id="IPR001753">
    <property type="entry name" value="Enoyl-CoA_hydra/iso"/>
</dbReference>
<dbReference type="STRING" id="1122247.GCA_000379865_03384"/>
<evidence type="ECO:0000256" key="1">
    <source>
        <dbReference type="ARBA" id="ARBA00005254"/>
    </source>
</evidence>
<dbReference type="GO" id="GO:0016853">
    <property type="term" value="F:isomerase activity"/>
    <property type="evidence" value="ECO:0007669"/>
    <property type="project" value="UniProtKB-KW"/>
</dbReference>
<evidence type="ECO:0000313" key="3">
    <source>
        <dbReference type="Proteomes" id="UP000006265"/>
    </source>
</evidence>
<dbReference type="RefSeq" id="WP_005625180.1">
    <property type="nucleotide sequence ID" value="NZ_AMRA01000024.1"/>
</dbReference>
<dbReference type="AlphaFoldDB" id="K5BGR9"/>